<accession>A0A812TP41</accession>
<feature type="compositionally biased region" description="Basic and acidic residues" evidence="1">
    <location>
        <begin position="210"/>
        <end position="220"/>
    </location>
</feature>
<gene>
    <name evidence="3" type="primary">RE2</name>
    <name evidence="3" type="ORF">SPIL2461_LOCUS13959</name>
</gene>
<sequence length="468" mass="52947">MGHPDGEVAQAARLRGEAEATFARRQAQQRYSRAELKATSHSGVHTGDLVFYWPSQLYGKKVGGTRIQTGRAAGYAGPARILALETRRDQDNKIRASSVVWLVRNNRLLKASVEQLRFASAREELLHDFERPSSLPWTMTELTSPLTKEEYEDITAEVPSEADKDEHGEAPRWRPPERRVRQKRAPDLQPLPEQGPDVPQAPEVEMEQGAARHDDVESPRARTRSPPRARAPRASSSQEHSFWAQETAAVALEIPMPTTRHGWKLASRDLETYLASALKKKSVEVYEKNMDPGTKERFAAGSEKEAMRMRWILSWKTDHSGTTSPKARAVVLGYQDPNYEHRITYAPTTTRHTRQLMLQMAACKNWHAWKGDVSAAFLQGRECGYDLYCIPTPELCEGMGIPKESVARLRKACYGLVQAPYEWYETVRAFLLESGFYQCATDPCCWVLQVEGRVHAIISGHVDDFMMI</sequence>
<name>A0A812TP41_SYMPI</name>
<evidence type="ECO:0000259" key="2">
    <source>
        <dbReference type="Pfam" id="PF07727"/>
    </source>
</evidence>
<organism evidence="3 4">
    <name type="scientific">Symbiodinium pilosum</name>
    <name type="common">Dinoflagellate</name>
    <dbReference type="NCBI Taxonomy" id="2952"/>
    <lineage>
        <taxon>Eukaryota</taxon>
        <taxon>Sar</taxon>
        <taxon>Alveolata</taxon>
        <taxon>Dinophyceae</taxon>
        <taxon>Suessiales</taxon>
        <taxon>Symbiodiniaceae</taxon>
        <taxon>Symbiodinium</taxon>
    </lineage>
</organism>
<evidence type="ECO:0000313" key="4">
    <source>
        <dbReference type="Proteomes" id="UP000649617"/>
    </source>
</evidence>
<feature type="non-terminal residue" evidence="3">
    <location>
        <position position="1"/>
    </location>
</feature>
<keyword evidence="4" id="KW-1185">Reference proteome</keyword>
<protein>
    <submittedName>
        <fullName evidence="3">RE2 protein</fullName>
    </submittedName>
</protein>
<evidence type="ECO:0000313" key="3">
    <source>
        <dbReference type="EMBL" id="CAE7530108.1"/>
    </source>
</evidence>
<feature type="non-terminal residue" evidence="3">
    <location>
        <position position="468"/>
    </location>
</feature>
<feature type="compositionally biased region" description="Basic residues" evidence="1">
    <location>
        <begin position="221"/>
        <end position="231"/>
    </location>
</feature>
<dbReference type="Proteomes" id="UP000649617">
    <property type="component" value="Unassembled WGS sequence"/>
</dbReference>
<feature type="compositionally biased region" description="Basic and acidic residues" evidence="1">
    <location>
        <begin position="161"/>
        <end position="179"/>
    </location>
</feature>
<dbReference type="OrthoDB" id="444652at2759"/>
<dbReference type="EMBL" id="CAJNIZ010031367">
    <property type="protein sequence ID" value="CAE7530108.1"/>
    <property type="molecule type" value="Genomic_DNA"/>
</dbReference>
<dbReference type="Pfam" id="PF07727">
    <property type="entry name" value="RVT_2"/>
    <property type="match status" value="1"/>
</dbReference>
<comment type="caution">
    <text evidence="3">The sequence shown here is derived from an EMBL/GenBank/DDBJ whole genome shotgun (WGS) entry which is preliminary data.</text>
</comment>
<reference evidence="3" key="1">
    <citation type="submission" date="2021-02" db="EMBL/GenBank/DDBJ databases">
        <authorList>
            <person name="Dougan E. K."/>
            <person name="Rhodes N."/>
            <person name="Thang M."/>
            <person name="Chan C."/>
        </authorList>
    </citation>
    <scope>NUCLEOTIDE SEQUENCE</scope>
</reference>
<dbReference type="AlphaFoldDB" id="A0A812TP41"/>
<feature type="region of interest" description="Disordered" evidence="1">
    <location>
        <begin position="157"/>
        <end position="242"/>
    </location>
</feature>
<evidence type="ECO:0000256" key="1">
    <source>
        <dbReference type="SAM" id="MobiDB-lite"/>
    </source>
</evidence>
<proteinExistence type="predicted"/>
<feature type="domain" description="Reverse transcriptase Ty1/copia-type" evidence="2">
    <location>
        <begin position="302"/>
        <end position="467"/>
    </location>
</feature>
<dbReference type="InterPro" id="IPR013103">
    <property type="entry name" value="RVT_2"/>
</dbReference>